<dbReference type="InterPro" id="IPR004869">
    <property type="entry name" value="MMPL_dom"/>
</dbReference>
<feature type="transmembrane region" description="Helical" evidence="7">
    <location>
        <begin position="209"/>
        <end position="229"/>
    </location>
</feature>
<comment type="caution">
    <text evidence="9">The sequence shown here is derived from an EMBL/GenBank/DDBJ whole genome shotgun (WGS) entry which is preliminary data.</text>
</comment>
<keyword evidence="10" id="KW-1185">Reference proteome</keyword>
<keyword evidence="3" id="KW-1003">Cell membrane</keyword>
<dbReference type="PANTHER" id="PTHR33406">
    <property type="entry name" value="MEMBRANE PROTEIN MJ1562-RELATED"/>
    <property type="match status" value="1"/>
</dbReference>
<feature type="domain" description="Membrane transport protein MMPL" evidence="8">
    <location>
        <begin position="598"/>
        <end position="804"/>
    </location>
</feature>
<keyword evidence="4 7" id="KW-0812">Transmembrane</keyword>
<evidence type="ECO:0000256" key="2">
    <source>
        <dbReference type="ARBA" id="ARBA00010157"/>
    </source>
</evidence>
<name>A0A7Z7N925_9MYCO</name>
<feature type="transmembrane region" description="Helical" evidence="7">
    <location>
        <begin position="235"/>
        <end position="259"/>
    </location>
</feature>
<evidence type="ECO:0000313" key="9">
    <source>
        <dbReference type="EMBL" id="SOJ54337.1"/>
    </source>
</evidence>
<evidence type="ECO:0000256" key="3">
    <source>
        <dbReference type="ARBA" id="ARBA00022475"/>
    </source>
</evidence>
<evidence type="ECO:0000256" key="5">
    <source>
        <dbReference type="ARBA" id="ARBA00022989"/>
    </source>
</evidence>
<evidence type="ECO:0000256" key="6">
    <source>
        <dbReference type="ARBA" id="ARBA00023136"/>
    </source>
</evidence>
<proteinExistence type="inferred from homology"/>
<comment type="similarity">
    <text evidence="2">Belongs to the resistance-nodulation-cell division (RND) (TC 2.A.6) family. MmpL subfamily.</text>
</comment>
<feature type="transmembrane region" description="Helical" evidence="7">
    <location>
        <begin position="352"/>
        <end position="375"/>
    </location>
</feature>
<feature type="transmembrane region" description="Helical" evidence="7">
    <location>
        <begin position="12"/>
        <end position="34"/>
    </location>
</feature>
<dbReference type="PANTHER" id="PTHR33406:SF6">
    <property type="entry name" value="MEMBRANE PROTEIN YDGH-RELATED"/>
    <property type="match status" value="1"/>
</dbReference>
<keyword evidence="6 7" id="KW-0472">Membrane</keyword>
<evidence type="ECO:0000313" key="10">
    <source>
        <dbReference type="Proteomes" id="UP000554965"/>
    </source>
</evidence>
<keyword evidence="5 7" id="KW-1133">Transmembrane helix</keyword>
<feature type="domain" description="Membrane transport protein MMPL" evidence="8">
    <location>
        <begin position="46"/>
        <end position="337"/>
    </location>
</feature>
<feature type="transmembrane region" description="Helical" evidence="7">
    <location>
        <begin position="838"/>
        <end position="856"/>
    </location>
</feature>
<protein>
    <submittedName>
        <fullName evidence="9">Phthiocerol dimycocerosate exporter MmpL7</fullName>
    </submittedName>
</protein>
<dbReference type="Proteomes" id="UP000554965">
    <property type="component" value="Unassembled WGS sequence"/>
</dbReference>
<feature type="transmembrane region" description="Helical" evidence="7">
    <location>
        <begin position="781"/>
        <end position="805"/>
    </location>
</feature>
<feature type="transmembrane region" description="Helical" evidence="7">
    <location>
        <begin position="183"/>
        <end position="202"/>
    </location>
</feature>
<dbReference type="Pfam" id="PF03176">
    <property type="entry name" value="MMPL"/>
    <property type="match status" value="2"/>
</dbReference>
<accession>A0A7Z7N925</accession>
<dbReference type="InterPro" id="IPR050545">
    <property type="entry name" value="Mycobact_MmpL"/>
</dbReference>
<feature type="transmembrane region" description="Helical" evidence="7">
    <location>
        <begin position="812"/>
        <end position="832"/>
    </location>
</feature>
<sequence length="875" mass="89964">MGTDDAEPRSRLAKLVVIAAWIAVAVIANVILALTHAKAGDTGSALLPHDAKTAAASSRIGQAFPGTGTNAIAYLSVDGRDTLGPADKHYYDTVVTALRADTAHVGAVLDWWSDPLTAALGTSPDGRSAVAMVWLKGEAGSIQAQRSLEAARMAIRKLPPSAGLRAHIAAPATTSDLPLQMTAWQGAAIVTAAALLAVLLMLRARLSKILLGITLVSSGLSLAVTWPLTAVLRGITVFSVTLAAVLTLGTVTASTMLVARREPDPTTKRAYRDALPAFVLPGACVAVLTGPLLLAQTPALYSVGIAAVGVVVALAASLTLIPALLGLAGPAWTSAPRGDGRVVTPPRSMPSFFNPVVAVVVVLGICALPVIGMRWNSLDSSAKTSAAQFVPGRSLPDVVVVKSDHDLRDPAGLIAIDAVSRRLMEIPGVRKVESAAWPAGVPWTEASLTSAAGRLGDQLDRQAVTFVPQVNAIKSLASTVDQVNAAVKDLEASMTAGLSGLTEMQQVINRVVAGTRNIKDTTVQVSGYLDPMRDWAGGIADCPADVLCSAARKIVDPLDRVVADVAVLSDGADRIAAISARTAGALTSTPQAVAQMQSALEQLRSFVPTLERTVEQTIPQVVQLSTFLKNLSNDFADTGAGGFYLSRKALADPSYQNVRATMFSSDGAATRLFVYSAGDKPDLNAAARAQQLETVVANATKYGSLVDSQITLNGAAHLAATVHSAVTHDAVLLAITLLAVLALVAMWRGAVIGFATGLGVLASYLAALGISVAIWQHLLGHALHASVAPVSFAILAACGIPYLLAAAVSVRGALAPLMALGAAFGGGLVLVSSGSFSALGQIGSVIVLGLGTLTVVRRCIPAAVFGDRTPPTLLS</sequence>
<evidence type="ECO:0000256" key="7">
    <source>
        <dbReference type="SAM" id="Phobius"/>
    </source>
</evidence>
<dbReference type="AlphaFoldDB" id="A0A7Z7N925"/>
<evidence type="ECO:0000256" key="1">
    <source>
        <dbReference type="ARBA" id="ARBA00004651"/>
    </source>
</evidence>
<evidence type="ECO:0000256" key="4">
    <source>
        <dbReference type="ARBA" id="ARBA00022692"/>
    </source>
</evidence>
<feature type="transmembrane region" description="Helical" evidence="7">
    <location>
        <begin position="730"/>
        <end position="747"/>
    </location>
</feature>
<dbReference type="SUPFAM" id="SSF82866">
    <property type="entry name" value="Multidrug efflux transporter AcrB transmembrane domain"/>
    <property type="match status" value="1"/>
</dbReference>
<feature type="transmembrane region" description="Helical" evidence="7">
    <location>
        <begin position="299"/>
        <end position="332"/>
    </location>
</feature>
<comment type="subcellular location">
    <subcellularLocation>
        <location evidence="1">Cell membrane</location>
        <topology evidence="1">Multi-pass membrane protein</topology>
    </subcellularLocation>
</comment>
<feature type="transmembrane region" description="Helical" evidence="7">
    <location>
        <begin position="754"/>
        <end position="775"/>
    </location>
</feature>
<dbReference type="EMBL" id="OCTY01000002">
    <property type="protein sequence ID" value="SOJ54337.1"/>
    <property type="molecule type" value="Genomic_DNA"/>
</dbReference>
<gene>
    <name evidence="9" type="primary">mmpL7</name>
    <name evidence="9" type="ORF">MSIMFB_01834</name>
</gene>
<organism evidence="9 10">
    <name type="scientific">Mycobacterium simulans</name>
    <dbReference type="NCBI Taxonomy" id="627089"/>
    <lineage>
        <taxon>Bacteria</taxon>
        <taxon>Bacillati</taxon>
        <taxon>Actinomycetota</taxon>
        <taxon>Actinomycetes</taxon>
        <taxon>Mycobacteriales</taxon>
        <taxon>Mycobacteriaceae</taxon>
        <taxon>Mycobacterium</taxon>
    </lineage>
</organism>
<feature type="transmembrane region" description="Helical" evidence="7">
    <location>
        <begin position="271"/>
        <end position="293"/>
    </location>
</feature>
<evidence type="ECO:0000259" key="8">
    <source>
        <dbReference type="Pfam" id="PF03176"/>
    </source>
</evidence>
<reference evidence="9 10" key="1">
    <citation type="submission" date="2017-10" db="EMBL/GenBank/DDBJ databases">
        <authorList>
            <consortium name="Urmite Genomes"/>
        </authorList>
    </citation>
    <scope>NUCLEOTIDE SEQUENCE [LARGE SCALE GENOMIC DNA]</scope>
    <source>
        <strain evidence="9 10">FB-527</strain>
    </source>
</reference>
<dbReference type="GO" id="GO:0005886">
    <property type="term" value="C:plasma membrane"/>
    <property type="evidence" value="ECO:0007669"/>
    <property type="project" value="UniProtKB-SubCell"/>
</dbReference>
<dbReference type="RefSeq" id="WP_313958130.1">
    <property type="nucleotide sequence ID" value="NZ_OCTY01000002.1"/>
</dbReference>